<dbReference type="EMBL" id="JAAFZH010000001">
    <property type="protein sequence ID" value="NDU93938.1"/>
    <property type="molecule type" value="Genomic_DNA"/>
</dbReference>
<reference evidence="2 3" key="1">
    <citation type="submission" date="2020-02" db="EMBL/GenBank/DDBJ databases">
        <title>Draft genome sequence of two Spirosoma agri KCTC 52727 and Spirosoma terrae KCTC 52035.</title>
        <authorList>
            <person name="Rojas J."/>
            <person name="Ambika Manirajan B."/>
            <person name="Suarez C."/>
            <person name="Ratering S."/>
            <person name="Schnell S."/>
        </authorList>
    </citation>
    <scope>NUCLEOTIDE SEQUENCE [LARGE SCALE GENOMIC DNA]</scope>
    <source>
        <strain evidence="2 3">KCTC 52035</strain>
    </source>
</reference>
<evidence type="ECO:0000256" key="1">
    <source>
        <dbReference type="SAM" id="Phobius"/>
    </source>
</evidence>
<accession>A0A6L9L6N3</accession>
<protein>
    <submittedName>
        <fullName evidence="2">Uncharacterized protein</fullName>
    </submittedName>
</protein>
<dbReference type="AlphaFoldDB" id="A0A6L9L6N3"/>
<dbReference type="RefSeq" id="WP_163942828.1">
    <property type="nucleotide sequence ID" value="NZ_JAAFZH010000001.1"/>
</dbReference>
<feature type="transmembrane region" description="Helical" evidence="1">
    <location>
        <begin position="77"/>
        <end position="100"/>
    </location>
</feature>
<feature type="transmembrane region" description="Helical" evidence="1">
    <location>
        <begin position="142"/>
        <end position="165"/>
    </location>
</feature>
<evidence type="ECO:0000313" key="2">
    <source>
        <dbReference type="EMBL" id="NDU93938.1"/>
    </source>
</evidence>
<name>A0A6L9L6N3_9BACT</name>
<feature type="transmembrane region" description="Helical" evidence="1">
    <location>
        <begin position="336"/>
        <end position="355"/>
    </location>
</feature>
<feature type="transmembrane region" description="Helical" evidence="1">
    <location>
        <begin position="211"/>
        <end position="231"/>
    </location>
</feature>
<gene>
    <name evidence="2" type="ORF">GK108_03560</name>
</gene>
<feature type="transmembrane region" description="Helical" evidence="1">
    <location>
        <begin position="7"/>
        <end position="25"/>
    </location>
</feature>
<keyword evidence="1" id="KW-0812">Transmembrane</keyword>
<dbReference type="Proteomes" id="UP000474175">
    <property type="component" value="Unassembled WGS sequence"/>
</dbReference>
<keyword evidence="1" id="KW-1133">Transmembrane helix</keyword>
<feature type="transmembrane region" description="Helical" evidence="1">
    <location>
        <begin position="112"/>
        <end position="130"/>
    </location>
</feature>
<feature type="transmembrane region" description="Helical" evidence="1">
    <location>
        <begin position="297"/>
        <end position="324"/>
    </location>
</feature>
<proteinExistence type="predicted"/>
<evidence type="ECO:0000313" key="3">
    <source>
        <dbReference type="Proteomes" id="UP000474175"/>
    </source>
</evidence>
<feature type="transmembrane region" description="Helical" evidence="1">
    <location>
        <begin position="263"/>
        <end position="285"/>
    </location>
</feature>
<keyword evidence="1" id="KW-0472">Membrane</keyword>
<sequence>MQTRWTILVAISSLLLLLFFYFKIIRFQGLYYTFNDMYIFLQSSRSWINGRPLLYENVWGYSDRIHNNYLMLLWGPIIYICGAYGAFIVQTGLSIVSYSLMLQYLSHRARAWVGWLFLLVLLVGPIWFWFNDHPGIGWHPELTYLPLSILFILTLLIHECRWFWITAALMVLVKEDGALLAGSIHLAFLSIQYLHADRTRNIFGVLTQQRFWLVLGGWAIVFITGMAFLSYKNHAYEPEPRLQQALDVIAAGMRERRFILKNLKLLFLTALLLLPSVGMLLYGLYQVKWRQSRSVLLIYVIAQLALLLSNWVQGATYYGTNAFFDLVSLTWPPRFVLVYAFSFTYILAFWTFFGAGKTAILAWKPTVIGFCLLFIQLPIVQYVRPDFHLISIARTLLRHHIDPAKEPLLPSFDVAVIKKLAESIPAHSNVFVFDFLIPFFHKHYTIWPTENQWENADLSIIPNDDFQNLSEQLPRVMKHPYRSIQLHTYTIFFTPSFAPYVNEALRPISQ</sequence>
<keyword evidence="3" id="KW-1185">Reference proteome</keyword>
<feature type="transmembrane region" description="Helical" evidence="1">
    <location>
        <begin position="361"/>
        <end position="380"/>
    </location>
</feature>
<organism evidence="2 3">
    <name type="scientific">Spirosoma terrae</name>
    <dbReference type="NCBI Taxonomy" id="1968276"/>
    <lineage>
        <taxon>Bacteria</taxon>
        <taxon>Pseudomonadati</taxon>
        <taxon>Bacteroidota</taxon>
        <taxon>Cytophagia</taxon>
        <taxon>Cytophagales</taxon>
        <taxon>Cytophagaceae</taxon>
        <taxon>Spirosoma</taxon>
    </lineage>
</organism>
<comment type="caution">
    <text evidence="2">The sequence shown here is derived from an EMBL/GenBank/DDBJ whole genome shotgun (WGS) entry which is preliminary data.</text>
</comment>